<evidence type="ECO:0000313" key="2">
    <source>
        <dbReference type="EMBL" id="SHG00034.1"/>
    </source>
</evidence>
<name>A0A1M5G8M1_9BACT</name>
<feature type="transmembrane region" description="Helical" evidence="1">
    <location>
        <begin position="66"/>
        <end position="85"/>
    </location>
</feature>
<sequence length="165" mass="19237">MKPKFYALFRFEMLIIILIFIAFSLYWIQWGKLLNVSGWNLPDLYRKSTNISNTILFFSKKDSPHLAKFIYIVPVLAFISGLFLYNRKKRTANIFLMITCFFGILVSLYMYYYFLSSKMFKLSNAGTGVHLLLVTSVTGILYTIMYSCKSRKTETPTLTGDKQTF</sequence>
<keyword evidence="3" id="KW-1185">Reference proteome</keyword>
<reference evidence="3" key="1">
    <citation type="submission" date="2016-11" db="EMBL/GenBank/DDBJ databases">
        <authorList>
            <person name="Varghese N."/>
            <person name="Submissions S."/>
        </authorList>
    </citation>
    <scope>NUCLEOTIDE SEQUENCE [LARGE SCALE GENOMIC DNA]</scope>
    <source>
        <strain evidence="3">DSM 27370</strain>
    </source>
</reference>
<dbReference type="AlphaFoldDB" id="A0A1M5G8M1"/>
<keyword evidence="1" id="KW-0812">Transmembrane</keyword>
<feature type="transmembrane region" description="Helical" evidence="1">
    <location>
        <begin position="92"/>
        <end position="115"/>
    </location>
</feature>
<feature type="transmembrane region" description="Helical" evidence="1">
    <location>
        <begin position="127"/>
        <end position="145"/>
    </location>
</feature>
<dbReference type="EMBL" id="FQUC01000013">
    <property type="protein sequence ID" value="SHG00034.1"/>
    <property type="molecule type" value="Genomic_DNA"/>
</dbReference>
<dbReference type="OrthoDB" id="996492at2"/>
<accession>A0A1M5G8M1</accession>
<dbReference type="STRING" id="1346286.SAMN05444362_11392"/>
<keyword evidence="1" id="KW-1133">Transmembrane helix</keyword>
<organism evidence="2 3">
    <name type="scientific">Dysgonomonas macrotermitis</name>
    <dbReference type="NCBI Taxonomy" id="1346286"/>
    <lineage>
        <taxon>Bacteria</taxon>
        <taxon>Pseudomonadati</taxon>
        <taxon>Bacteroidota</taxon>
        <taxon>Bacteroidia</taxon>
        <taxon>Bacteroidales</taxon>
        <taxon>Dysgonomonadaceae</taxon>
        <taxon>Dysgonomonas</taxon>
    </lineage>
</organism>
<gene>
    <name evidence="2" type="ORF">SAMN05444362_11392</name>
</gene>
<protein>
    <submittedName>
        <fullName evidence="2">Uncharacterized protein</fullName>
    </submittedName>
</protein>
<dbReference type="Proteomes" id="UP000184480">
    <property type="component" value="Unassembled WGS sequence"/>
</dbReference>
<feature type="transmembrane region" description="Helical" evidence="1">
    <location>
        <begin position="7"/>
        <end position="28"/>
    </location>
</feature>
<evidence type="ECO:0000256" key="1">
    <source>
        <dbReference type="SAM" id="Phobius"/>
    </source>
</evidence>
<dbReference type="RefSeq" id="WP_062181264.1">
    <property type="nucleotide sequence ID" value="NZ_BBXL01000012.1"/>
</dbReference>
<proteinExistence type="predicted"/>
<keyword evidence="1" id="KW-0472">Membrane</keyword>
<evidence type="ECO:0000313" key="3">
    <source>
        <dbReference type="Proteomes" id="UP000184480"/>
    </source>
</evidence>